<feature type="compositionally biased region" description="Basic residues" evidence="2">
    <location>
        <begin position="1509"/>
        <end position="1523"/>
    </location>
</feature>
<feature type="zinc finger region" description="C3H1-type" evidence="1">
    <location>
        <begin position="1654"/>
        <end position="1681"/>
    </location>
</feature>
<dbReference type="InterPro" id="IPR000571">
    <property type="entry name" value="Znf_CCCH"/>
</dbReference>
<keyword evidence="1" id="KW-0863">Zinc-finger</keyword>
<evidence type="ECO:0000313" key="4">
    <source>
        <dbReference type="EMBL" id="KAH6590418.1"/>
    </source>
</evidence>
<organism evidence="4 5">
    <name type="scientific">Batrachochytrium salamandrivorans</name>
    <dbReference type="NCBI Taxonomy" id="1357716"/>
    <lineage>
        <taxon>Eukaryota</taxon>
        <taxon>Fungi</taxon>
        <taxon>Fungi incertae sedis</taxon>
        <taxon>Chytridiomycota</taxon>
        <taxon>Chytridiomycota incertae sedis</taxon>
        <taxon>Chytridiomycetes</taxon>
        <taxon>Rhizophydiales</taxon>
        <taxon>Rhizophydiales incertae sedis</taxon>
        <taxon>Batrachochytrium</taxon>
    </lineage>
</organism>
<feature type="compositionally biased region" description="Polar residues" evidence="2">
    <location>
        <begin position="1399"/>
        <end position="1409"/>
    </location>
</feature>
<keyword evidence="1" id="KW-0862">Zinc</keyword>
<proteinExistence type="predicted"/>
<feature type="compositionally biased region" description="Low complexity" evidence="2">
    <location>
        <begin position="1615"/>
        <end position="1627"/>
    </location>
</feature>
<dbReference type="EMBL" id="JAFCIX010000433">
    <property type="protein sequence ID" value="KAH6590418.1"/>
    <property type="molecule type" value="Genomic_DNA"/>
</dbReference>
<feature type="compositionally biased region" description="Polar residues" evidence="2">
    <location>
        <begin position="1641"/>
        <end position="1654"/>
    </location>
</feature>
<reference evidence="4 5" key="1">
    <citation type="submission" date="2021-02" db="EMBL/GenBank/DDBJ databases">
        <title>Variation within the Batrachochytrium salamandrivorans European outbreak.</title>
        <authorList>
            <person name="Kelly M."/>
            <person name="Pasmans F."/>
            <person name="Shea T.P."/>
            <person name="Munoz J.F."/>
            <person name="Carranza S."/>
            <person name="Cuomo C.A."/>
            <person name="Martel A."/>
        </authorList>
    </citation>
    <scope>NUCLEOTIDE SEQUENCE [LARGE SCALE GENOMIC DNA]</scope>
    <source>
        <strain evidence="4 5">AMFP18/2</strain>
    </source>
</reference>
<dbReference type="PROSITE" id="PS50103">
    <property type="entry name" value="ZF_C3H1"/>
    <property type="match status" value="1"/>
</dbReference>
<dbReference type="Proteomes" id="UP001648503">
    <property type="component" value="Unassembled WGS sequence"/>
</dbReference>
<dbReference type="Gene3D" id="1.20.930.10">
    <property type="entry name" value="Conserved domain common to transcription factors TFIIS, elongin A, CRSP70"/>
    <property type="match status" value="1"/>
</dbReference>
<feature type="compositionally biased region" description="Basic residues" evidence="2">
    <location>
        <begin position="1533"/>
        <end position="1544"/>
    </location>
</feature>
<feature type="compositionally biased region" description="Basic residues" evidence="2">
    <location>
        <begin position="1572"/>
        <end position="1594"/>
    </location>
</feature>
<evidence type="ECO:0000256" key="2">
    <source>
        <dbReference type="SAM" id="MobiDB-lite"/>
    </source>
</evidence>
<protein>
    <recommendedName>
        <fullName evidence="3">C3H1-type domain-containing protein</fullName>
    </recommendedName>
</protein>
<feature type="domain" description="C3H1-type" evidence="3">
    <location>
        <begin position="1654"/>
        <end position="1681"/>
    </location>
</feature>
<evidence type="ECO:0000259" key="3">
    <source>
        <dbReference type="PROSITE" id="PS50103"/>
    </source>
</evidence>
<keyword evidence="1" id="KW-0479">Metal-binding</keyword>
<accession>A0ABQ8F4Q4</accession>
<feature type="region of interest" description="Disordered" evidence="2">
    <location>
        <begin position="1399"/>
        <end position="1654"/>
    </location>
</feature>
<gene>
    <name evidence="4" type="ORF">BASA50_009393</name>
</gene>
<keyword evidence="5" id="KW-1185">Reference proteome</keyword>
<feature type="compositionally biased region" description="Basic and acidic residues" evidence="2">
    <location>
        <begin position="1558"/>
        <end position="1571"/>
    </location>
</feature>
<evidence type="ECO:0000313" key="5">
    <source>
        <dbReference type="Proteomes" id="UP001648503"/>
    </source>
</evidence>
<comment type="caution">
    <text evidence="4">The sequence shown here is derived from an EMBL/GenBank/DDBJ whole genome shotgun (WGS) entry which is preliminary data.</text>
</comment>
<dbReference type="InterPro" id="IPR035441">
    <property type="entry name" value="TFIIS/LEDGF_dom_sf"/>
</dbReference>
<name>A0ABQ8F4Q4_9FUNG</name>
<evidence type="ECO:0000256" key="1">
    <source>
        <dbReference type="PROSITE-ProRule" id="PRU00723"/>
    </source>
</evidence>
<feature type="region of interest" description="Disordered" evidence="2">
    <location>
        <begin position="706"/>
        <end position="729"/>
    </location>
</feature>
<dbReference type="SUPFAM" id="SSF47676">
    <property type="entry name" value="Conserved domain common to transcription factors TFIIS, elongin A, CRSP70"/>
    <property type="match status" value="1"/>
</dbReference>
<sequence length="1681" mass="183762">MDLSHINSPKQGKVDDTIDVASPSLDRLTPNDFELEHSGLAHVLPANSVSISIESIQRDLPDSDSNHHINHDEDVDSFLCALDGIVGGVDKTTSKDICSITNDDMSKPKPIPPSLAEAVCFGRSDLSPVRVNIGRSSDQTIELASLPPLNMSRGAEVSELDLRSQSVADIFSEPDRLVEMCPHLTSDIESNYAFESGTNNEDGPLNSPALSIQKRSDTQLWSSFDSQSRSPVNLDISNIDQSFSPTAEMLFPSPPESHQVTPTRISKDRRSPAFFGKDSLIDKMLDENPNSIRSSIISKAVSCGAKPLKLYSWARRRRLSDSSETRVYYTIPQRAFALSLGVYGSATKPIDLDITPEEALCQKNEVECRLGQTSIDPIVLGSDDDCDNAPQHSKLAVECVSPCSSKSSETSSMANALSADCDALTTERRSVDSSERNNTVCHDSGHSLFISIPRASIRNETFSNDCDQPDNSYMDIDDEMSDIESLQTPSPKATPLSTHSRIILTKHDSPSVKIRSKLQSQETAQQVYILESESSTPPTLASIIGEGNQQLSKPKQLSAFGSFMMAQKTRRSRLAAIQILQNTTHLPVLTALMKSRAIQILTSWLSEAIRKKTDSDTLVVNILKLVQRLPIDIDALQYSGLGRPVKRIVKSASFANQMSETVTLADMLMTRWTMLIISNKHGRTMSPATKSAPTKRLIITVGAPSAKHIRVEPPPNEQSTKAQDSSDLDSPVCLPTLKLSAVCLQNSDLPPVIPATTPPSNSAPTTSSPECSLSVEYPPVVLNDPILQSPYNGADPFATGENIVVAGESQSSIIEPFRPISPVLDIDALFGPTTPEDLSQIAPADLNMHIPQIHNLDQFIGVADYNSATGGIQPVQPIPTLSTGQEAQLFEMMNEPSMPAVPTVPTDQSHRLEETINAAVYPTSIGAISLNSATGVELSKLHTPMSFKQKTKKNTYIRTAASASDLRPTMSTAELKRRISGDAISPFTSTISTPPTSSLALADSNSLTQFDTLPDMQFSMTNKQVKLPSFKKMPMLNPLGDMQFDPGFEIDMDLLLASLNNATAEELMSMGLDASAFPSGNGIGLMQPPPVTHNSVGKNRKPKSGSSKDLFKRKISGSVVVEEARISISDRTGLPKKTVQFLPDNILCNVYFFEVEDSNKPTTQNRVDSREFDKSECRYALQLLRNEQKAVLQWGAPRKMTLPDLFVRGRSSSEAKSQERREKAVSARVYLTPKDIPFSPEEPAAVSSTGGNGFEPIADSHVRIIPLFKAQKPPANTAVDHAIMQAVMAARVATAKSTPRDGMVFNGNSVATMHTPFQSPSHMQMDNSRAYPHYHPAASSNRFETHTRPPNIPLACVSDDPAPPRYGGSLLQKPPPINPYATFNTPLVSPFHINAMMNGRSNSQATPRNISFPYKPQGTFTPSPSPLIGVNMKTPPSTNKSLYCQKDRRSLPGEGASKFQNHHGKPPATFKTKSNPYLNSGGKGAAKNKFSMQHTSSRRLPPPPSHHNTTIRHRSLSPRKKRLPPVSSSNRSASKKGSHSRKHSRDSEQSPSLHRSGRRESSKNHSCDSSRDRRRYRDRSRGRSHSPSRSRSRSRSQSQSVTRRHQDRLRDDQNRPSPRQSRSSPSDDQPDSLPTKRTGASDVQVSPPATLSASSSRMACVLFQRGLCDLGSKCPHRHVIT</sequence>